<accession>A0ABQ5DHF0</accession>
<dbReference type="EMBL" id="BQNB010015269">
    <property type="protein sequence ID" value="GJT37998.1"/>
    <property type="molecule type" value="Genomic_DNA"/>
</dbReference>
<feature type="transmembrane region" description="Helical" evidence="1">
    <location>
        <begin position="530"/>
        <end position="555"/>
    </location>
</feature>
<reference evidence="2" key="1">
    <citation type="journal article" date="2022" name="Int. J. Mol. Sci.">
        <title>Draft Genome of Tanacetum Coccineum: Genomic Comparison of Closely Related Tanacetum-Family Plants.</title>
        <authorList>
            <person name="Yamashiro T."/>
            <person name="Shiraishi A."/>
            <person name="Nakayama K."/>
            <person name="Satake H."/>
        </authorList>
    </citation>
    <scope>NUCLEOTIDE SEQUENCE</scope>
</reference>
<organism evidence="2 3">
    <name type="scientific">Tanacetum coccineum</name>
    <dbReference type="NCBI Taxonomy" id="301880"/>
    <lineage>
        <taxon>Eukaryota</taxon>
        <taxon>Viridiplantae</taxon>
        <taxon>Streptophyta</taxon>
        <taxon>Embryophyta</taxon>
        <taxon>Tracheophyta</taxon>
        <taxon>Spermatophyta</taxon>
        <taxon>Magnoliopsida</taxon>
        <taxon>eudicotyledons</taxon>
        <taxon>Gunneridae</taxon>
        <taxon>Pentapetalae</taxon>
        <taxon>asterids</taxon>
        <taxon>campanulids</taxon>
        <taxon>Asterales</taxon>
        <taxon>Asteraceae</taxon>
        <taxon>Asteroideae</taxon>
        <taxon>Anthemideae</taxon>
        <taxon>Anthemidinae</taxon>
        <taxon>Tanacetum</taxon>
    </lineage>
</organism>
<feature type="transmembrane region" description="Helical" evidence="1">
    <location>
        <begin position="279"/>
        <end position="296"/>
    </location>
</feature>
<protein>
    <submittedName>
        <fullName evidence="2">Uncharacterized protein</fullName>
    </submittedName>
</protein>
<keyword evidence="1" id="KW-1133">Transmembrane helix</keyword>
<keyword evidence="1" id="KW-0812">Transmembrane</keyword>
<name>A0ABQ5DHF0_9ASTR</name>
<gene>
    <name evidence="2" type="ORF">Tco_0937863</name>
</gene>
<feature type="transmembrane region" description="Helical" evidence="1">
    <location>
        <begin position="502"/>
        <end position="524"/>
    </location>
</feature>
<dbReference type="Proteomes" id="UP001151760">
    <property type="component" value="Unassembled WGS sequence"/>
</dbReference>
<evidence type="ECO:0000256" key="1">
    <source>
        <dbReference type="SAM" id="Phobius"/>
    </source>
</evidence>
<reference evidence="2" key="2">
    <citation type="submission" date="2022-01" db="EMBL/GenBank/DDBJ databases">
        <authorList>
            <person name="Yamashiro T."/>
            <person name="Shiraishi A."/>
            <person name="Satake H."/>
            <person name="Nakayama K."/>
        </authorList>
    </citation>
    <scope>NUCLEOTIDE SEQUENCE</scope>
</reference>
<feature type="transmembrane region" description="Helical" evidence="1">
    <location>
        <begin position="235"/>
        <end position="259"/>
    </location>
</feature>
<sequence length="587" mass="66219">MWIDEIHPLLLGPPILWSVYSSKSKPADGPCKQSSSSSLNHSGFVSIEQQYGIRSQDQRNTEEKFDEFCLWSERWTVVEYQNKVLFTDTDCLVLSEEFQLPDASQVGTKNFFGNMISTHSPYRLATRTKGYLLRSKSNLDDPPDGNRRMAHCEIQNISTKLAMEWSVDGLPLKIMQKSLLSFKRHEHEVRTQSCTITLFVLEGNSRNTKSSLKLKFEIKLALIHAVRTLLCVDDFAVGCILLAVLLMNSLFLLTFHPVYADDVLTLPHWSFQLGSSENINYFPFPLIICCGILFVNPKPTSIAKSTEVPNWVDSYARRDANSSSYQKGHRQVEGIDYVRYSAPAGQNRVYVTKTKDLKILTSKAWLQSGERLCMDHSWLLRALIPWDYNFGTGLWDDHHLWVNQIMPGVLNLSSGHGISSEGPDIIGLQFSGLFPDIKLLHWTSHLNASQENFHVSKGATNLGLWKSTQVDVNFGREGLIYTAVQKKQTIVDNSFQLRPSMLLLLAAVLRMLMPSSGTLSLPVLPRIDRVALFCWVYSLYLMLFLRLLDALFLLIAMDYAADSVNMLSGIITSAGGSISVIRVFVSC</sequence>
<evidence type="ECO:0000313" key="2">
    <source>
        <dbReference type="EMBL" id="GJT37998.1"/>
    </source>
</evidence>
<keyword evidence="1" id="KW-0472">Membrane</keyword>
<comment type="caution">
    <text evidence="2">The sequence shown here is derived from an EMBL/GenBank/DDBJ whole genome shotgun (WGS) entry which is preliminary data.</text>
</comment>
<evidence type="ECO:0000313" key="3">
    <source>
        <dbReference type="Proteomes" id="UP001151760"/>
    </source>
</evidence>
<feature type="transmembrane region" description="Helical" evidence="1">
    <location>
        <begin position="567"/>
        <end position="585"/>
    </location>
</feature>
<proteinExistence type="predicted"/>
<keyword evidence="3" id="KW-1185">Reference proteome</keyword>